<evidence type="ECO:0000313" key="2">
    <source>
        <dbReference type="Proteomes" id="UP001165960"/>
    </source>
</evidence>
<dbReference type="Proteomes" id="UP001165960">
    <property type="component" value="Unassembled WGS sequence"/>
</dbReference>
<reference evidence="1" key="1">
    <citation type="submission" date="2022-04" db="EMBL/GenBank/DDBJ databases">
        <title>Genome of the entomopathogenic fungus Entomophthora muscae.</title>
        <authorList>
            <person name="Elya C."/>
            <person name="Lovett B.R."/>
            <person name="Lee E."/>
            <person name="Macias A.M."/>
            <person name="Hajek A.E."/>
            <person name="De Bivort B.L."/>
            <person name="Kasson M.T."/>
            <person name="De Fine Licht H.H."/>
            <person name="Stajich J.E."/>
        </authorList>
    </citation>
    <scope>NUCLEOTIDE SEQUENCE</scope>
    <source>
        <strain evidence="1">Berkeley</strain>
    </source>
</reference>
<dbReference type="EMBL" id="QTSX02001426">
    <property type="protein sequence ID" value="KAJ9082657.1"/>
    <property type="molecule type" value="Genomic_DNA"/>
</dbReference>
<protein>
    <submittedName>
        <fullName evidence="1">5'-3' exoribonuclease 1</fullName>
    </submittedName>
</protein>
<name>A0ACC2U6U6_9FUNG</name>
<organism evidence="1 2">
    <name type="scientific">Entomophthora muscae</name>
    <dbReference type="NCBI Taxonomy" id="34485"/>
    <lineage>
        <taxon>Eukaryota</taxon>
        <taxon>Fungi</taxon>
        <taxon>Fungi incertae sedis</taxon>
        <taxon>Zoopagomycota</taxon>
        <taxon>Entomophthoromycotina</taxon>
        <taxon>Entomophthoromycetes</taxon>
        <taxon>Entomophthorales</taxon>
        <taxon>Entomophthoraceae</taxon>
        <taxon>Entomophthora</taxon>
    </lineage>
</organism>
<sequence length="753" mass="84730">MMLDNLDKLICSFRPKHLIYIAVDGAAPLAKLSQQRKRRIAMARKRVRELLGRKATAVKKAAEDFPEDEESVDEPAGFDFNIEPSDLPQDSKFSTAWITPGTKFMKDLSTSIKKHICNKINSTNQRDRFWKKAQIIYSGHEAPGEGEHKIMDMMRSLKPLEASKLMTHCILGSDADLELLSLALGMPNILVAQNTDGSFMRYDGAFIDSLGECINRDLAPKKDKHRILSDFMVMLALCGNDFLPAVAGFSLEFGGMDSLLQTYAIYLENGGSFLTEDACIKLECFQSLLRLYPAPLDAKMLKATIATINRLRENGGSIALKNQMYFQRGLFQQAQTASKVSIMPRFTRGSKRKALLCPQELAEELQIHISSPKCDGTFSFNLKRFKPAPNNGTRQFSEEYFRGLQWVLKYYMEGVPSWSWFYAFSNAPSTKDLLSIKEDGLKFNLGTPLPPYETLLAILPPTFACLLPPSLQPLMMANESPLKRFYSLNATAVLDLELFHTTLKDPSLPYAEFLSNSKDNVWSSAAILVKDPTPSFISPAALDTSVYTYPVGFTPLASRFRNMSCVPSFSLTHICHNQNKNARQVTYLANPFAFLEVQDLASILFQRETILISWPDVQVGKLLRLSTKTHRFSYENNAVVVAKHTSEEIKKWECDRRDSLKPYLADECFVAQVAVLVHFFPEKPLTCRKCSLEVERVAPIQSLVSTPSPQEYGAPSTSAERVTTSCRCKRWILPKGYIKPPHQGTPKSKHPKN</sequence>
<evidence type="ECO:0000313" key="1">
    <source>
        <dbReference type="EMBL" id="KAJ9082657.1"/>
    </source>
</evidence>
<gene>
    <name evidence="1" type="primary">XRN1</name>
    <name evidence="1" type="ORF">DSO57_1002603</name>
</gene>
<comment type="caution">
    <text evidence="1">The sequence shown here is derived from an EMBL/GenBank/DDBJ whole genome shotgun (WGS) entry which is preliminary data.</text>
</comment>
<proteinExistence type="predicted"/>
<accession>A0ACC2U6U6</accession>
<keyword evidence="2" id="KW-1185">Reference proteome</keyword>